<sequence length="222" mass="25040">MAAQGNGADEKSGRAISIEEYRELLPKMRSVRESNETAKVLDADDYFKVVRKQDTRPAFWKFSDVKATLDRLAEEPLREAERRFCTTVNGDTGELVGASPFIFIGWQLVHPGEEVPPHRHNSVAIYHILQGSGYTAVQEAGSTWTKFHWEKGDTLACPSWAYHAHYAEGDEDTLMYVVQDMPMMAVSRTLFWEEPLGQENIRHMVTGTSPSWSVTRDMGGEG</sequence>
<dbReference type="PANTHER" id="PTHR41517">
    <property type="entry name" value="1,2-DIOXYGENASE PROTEIN-RELATED"/>
    <property type="match status" value="1"/>
</dbReference>
<dbReference type="Pfam" id="PF07883">
    <property type="entry name" value="Cupin_2"/>
    <property type="match status" value="1"/>
</dbReference>
<keyword evidence="1" id="KW-0223">Dioxygenase</keyword>
<dbReference type="InterPro" id="IPR011051">
    <property type="entry name" value="RmlC_Cupin_sf"/>
</dbReference>
<dbReference type="AlphaFoldDB" id="A0A5S4HB27"/>
<proteinExistence type="predicted"/>
<dbReference type="EMBL" id="VCKZ01000002">
    <property type="protein sequence ID" value="TMR42357.1"/>
    <property type="molecule type" value="Genomic_DNA"/>
</dbReference>
<gene>
    <name evidence="4" type="ORF">ETD96_00515</name>
</gene>
<organism evidence="4 5">
    <name type="scientific">Actinomadura geliboluensis</name>
    <dbReference type="NCBI Taxonomy" id="882440"/>
    <lineage>
        <taxon>Bacteria</taxon>
        <taxon>Bacillati</taxon>
        <taxon>Actinomycetota</taxon>
        <taxon>Actinomycetes</taxon>
        <taxon>Streptosporangiales</taxon>
        <taxon>Thermomonosporaceae</taxon>
        <taxon>Actinomadura</taxon>
    </lineage>
</organism>
<evidence type="ECO:0000313" key="5">
    <source>
        <dbReference type="Proteomes" id="UP000305238"/>
    </source>
</evidence>
<accession>A0A5S4HB27</accession>
<dbReference type="InterPro" id="IPR014710">
    <property type="entry name" value="RmlC-like_jellyroll"/>
</dbReference>
<dbReference type="SUPFAM" id="SSF51182">
    <property type="entry name" value="RmlC-like cupins"/>
    <property type="match status" value="1"/>
</dbReference>
<protein>
    <submittedName>
        <fullName evidence="4">Cupin domain-containing protein</fullName>
    </submittedName>
</protein>
<dbReference type="RefSeq" id="WP_138632221.1">
    <property type="nucleotide sequence ID" value="NZ_JASWDG010000005.1"/>
</dbReference>
<dbReference type="Proteomes" id="UP000305238">
    <property type="component" value="Unassembled WGS sequence"/>
</dbReference>
<evidence type="ECO:0000256" key="1">
    <source>
        <dbReference type="ARBA" id="ARBA00022964"/>
    </source>
</evidence>
<name>A0A5S4HB27_9ACTN</name>
<dbReference type="Gene3D" id="2.60.120.10">
    <property type="entry name" value="Jelly Rolls"/>
    <property type="match status" value="1"/>
</dbReference>
<dbReference type="OrthoDB" id="285029at2"/>
<dbReference type="GO" id="GO:0051213">
    <property type="term" value="F:dioxygenase activity"/>
    <property type="evidence" value="ECO:0007669"/>
    <property type="project" value="UniProtKB-KW"/>
</dbReference>
<evidence type="ECO:0000259" key="3">
    <source>
        <dbReference type="Pfam" id="PF07883"/>
    </source>
</evidence>
<evidence type="ECO:0000313" key="4">
    <source>
        <dbReference type="EMBL" id="TMR42357.1"/>
    </source>
</evidence>
<dbReference type="InterPro" id="IPR047183">
    <property type="entry name" value="GDO-like"/>
</dbReference>
<dbReference type="PANTHER" id="PTHR41517:SF1">
    <property type="entry name" value="CUPIN"/>
    <property type="match status" value="1"/>
</dbReference>
<feature type="domain" description="Cupin type-2" evidence="3">
    <location>
        <begin position="106"/>
        <end position="178"/>
    </location>
</feature>
<dbReference type="InterPro" id="IPR013096">
    <property type="entry name" value="Cupin_2"/>
</dbReference>
<comment type="caution">
    <text evidence="4">The sequence shown here is derived from an EMBL/GenBank/DDBJ whole genome shotgun (WGS) entry which is preliminary data.</text>
</comment>
<keyword evidence="5" id="KW-1185">Reference proteome</keyword>
<reference evidence="4 5" key="1">
    <citation type="submission" date="2019-05" db="EMBL/GenBank/DDBJ databases">
        <title>Draft genome sequence of Actinomadura geliboluensis A8036.</title>
        <authorList>
            <person name="Saricaoglu S."/>
            <person name="Isik K."/>
        </authorList>
    </citation>
    <scope>NUCLEOTIDE SEQUENCE [LARGE SCALE GENOMIC DNA]</scope>
    <source>
        <strain evidence="4 5">A8036</strain>
    </source>
</reference>
<keyword evidence="2" id="KW-0560">Oxidoreductase</keyword>
<evidence type="ECO:0000256" key="2">
    <source>
        <dbReference type="ARBA" id="ARBA00023002"/>
    </source>
</evidence>